<dbReference type="Gene3D" id="1.10.1200.10">
    <property type="entry name" value="ACP-like"/>
    <property type="match status" value="2"/>
</dbReference>
<dbReference type="InterPro" id="IPR001242">
    <property type="entry name" value="Condensation_dom"/>
</dbReference>
<dbReference type="EMBL" id="CVMT01000004">
    <property type="protein sequence ID" value="CRG87948.1"/>
    <property type="molecule type" value="Genomic_DNA"/>
</dbReference>
<dbReference type="PROSITE" id="PS50075">
    <property type="entry name" value="CARRIER"/>
    <property type="match status" value="2"/>
</dbReference>
<evidence type="ECO:0000256" key="4">
    <source>
        <dbReference type="ARBA" id="ARBA00029454"/>
    </source>
</evidence>
<gene>
    <name evidence="6" type="primary">fenC</name>
    <name evidence="6" type="ORF">PISL3812_04970</name>
</gene>
<dbReference type="Proteomes" id="UP000054383">
    <property type="component" value="Unassembled WGS sequence"/>
</dbReference>
<feature type="domain" description="Carrier" evidence="5">
    <location>
        <begin position="511"/>
        <end position="587"/>
    </location>
</feature>
<dbReference type="SUPFAM" id="SSF52777">
    <property type="entry name" value="CoA-dependent acyltransferases"/>
    <property type="match status" value="4"/>
</dbReference>
<dbReference type="InterPro" id="IPR000873">
    <property type="entry name" value="AMP-dep_synth/lig_dom"/>
</dbReference>
<protein>
    <submittedName>
        <fullName evidence="6">Nonribosomal peptide synthetase subunit</fullName>
    </submittedName>
</protein>
<dbReference type="Pfam" id="PF00501">
    <property type="entry name" value="AMP-binding"/>
    <property type="match status" value="2"/>
</dbReference>
<dbReference type="PROSITE" id="PS00455">
    <property type="entry name" value="AMP_BINDING"/>
    <property type="match status" value="2"/>
</dbReference>
<dbReference type="InterPro" id="IPR042099">
    <property type="entry name" value="ANL_N_sf"/>
</dbReference>
<dbReference type="PANTHER" id="PTHR45527">
    <property type="entry name" value="NONRIBOSOMAL PEPTIDE SYNTHETASE"/>
    <property type="match status" value="1"/>
</dbReference>
<sequence length="2048" mass="225901">MVSQTLTSTTRVYKTVCDKIEQWAELQPDHTAISFGDRKISYAELDNAASHIAWLLSQRNVGKGDKIPVLAQRSPEMVVCFLGVLKSGALFVPIDTESWSQDRIEWTLSRVSARVVLNTTTNQFPGYEEIPHFMIESAFSPAEELAAKRTADQLIDRPWDRIQPSDLAYIIFTSGTTSAPKGVMVPHSCVLNYVEQGGHETPFNLNATPSDRVMLIFSPGFDACTGVIVSTLCNGAELQIATTSDFLHAVTLCTTMVCTPSVLNTIQDPTTCPKLKTLVMGGEAPPISLVRKWAAALPTCTIYNFYGPTETTFACLVARLLPERPITLGHPMSNSQVLLLDGDKEAEYGEICITGPGLATGYFENEALTNEKFVCWRGDRIYRTGDFAKRTDDGLEFAGRKDSFVKNRGFLVNLESQVIPIMYDSPEIVAATAFMHRGRLVAFVTPAEIDTLAFRARLATQHDAFVVPDLIRALDFLPLTANGKADNRSLQELLDSEMSDKGGSTPSDFISRDASVMDILMAAVSTSLQLPITDIDKSYSFQELGGNSLAGLKVLSFLQSRGLRLRLIHLFNLPDLSSICKVIEQTTDRSTEPATLELENTATPATGPMTSVQTKMIQANARDPTVNYMLLRITMPHPGTTLDSQKLKSSWHQVMQRHAIFRTAFSLEEGLQHISPKLDLKWNSDETSQEHLESLIERRCRELYKMISLPNKSERFVPVQACHLVLVPDTASTLLVLAHHSQADGWSLSLILDELRSALDGEDLADPPQYMNIALAQQNLQNDTQGKIFWSEMLESQPDQPPLVLLNPSPDREDGSWSRSLQLELGIARESLEITARLRHVTAATLIYCAWGLVLSNYTFTDNVSFGVVLSGRNIGASAADKVVGPLLNTCPFVLGLGNNETVDSLVSQAQSRLLHMMEYQWSADEALAKMPAGRIANMFQSIVVIEYDLPTMDRQCQVLSEPWRIERKDKMEFGISLLLEREGDGLQARILFDGSLYAESSIRGLLTHFRSALQGLLQPEIKSVKNIRQEIITGKERVDLLNAPNQSVEYAGYPTLKDAVEATANQHLDLRAIESVSGSMTYGQLDLAANKLANYLKSHTNPKDVVGILTDGSLYWIVAILAVLKAGCICCPIDIKLPAARINAIIEQSGARSFVAANRNCASVINSSHDSVIICDEFLSTSKEQASPLRTVSKARDAVYLVFTSGTTGIPKGVPLHNQSILMAIASEPVRLFTEPGRRNGQVYSLGFDVVTVEIFGTLCYGGTLVLKDPSNPLGHLNRVHAAYATPSLLAALSPDDFPNLDTVNLAGEPVPQSIADTWSRKCLSNGYGPCECGPISTVARLLPGQKVTIVAPGVIGEIFLSGPQTTEGYWNSPDQTNQYFLPNPFSPGEIMYKTGDLGRWNEDMSLVYLGRVDNQVKVRGFRIELEEIDRALVTADSSIQQAATIVADRIRIVAFVTPSTIDTLDILSKLMDLLPAYTRPSQIIALDTLPQSANNKIDRKALQLISSEYKDRGDPPLTPTECLVAKVWKSVLGSQDARRINRHDDFLGIGGNSLLTIHAARLITESVGHRVPVPLLLRETILSKLAEEIDKHALVEKSENQVQSFKSYVSNLGSRADLAALYPLSEIEEELYNWHMMSGTKSLLNTTFRFDLNGDINTELLRNSLVSVIQENPILRARYISRDGSVVRRIAEDIHPPLIFTGAAMDTDRLQGIVNEPFDLAQDQLIRIIIWEQTNVLTSLILVTHHIVTDKHSLAILLQSTSGHYSVKPAYNIRNYEADQPPKPNYIEWVQWLRKSQGSPYTSLDKKKQTFWKNKFGGSTVTTPLRDGSAPDLDLDTYHSILIPCTEGIKMSQRMAVAATVLTLLSVFGSSCFTLGIPYANRDEPGTAKLMGVFLDRLPIKLSLSHENMTSSDELLHHVTTEINLAVEHQLPYSQILAAAGSSIPLFDVMVVYHWRSDALENSLKLPGIKVSSEPIKARGAKFPLQLEFTEQEDGLHCGFEFNCRVSSSHISAITSFLPVAVDGLAHKRPPAEIISNFVLSPGKMD</sequence>
<dbReference type="GO" id="GO:0005737">
    <property type="term" value="C:cytoplasm"/>
    <property type="evidence" value="ECO:0007669"/>
    <property type="project" value="TreeGrafter"/>
</dbReference>
<evidence type="ECO:0000256" key="1">
    <source>
        <dbReference type="ARBA" id="ARBA00022450"/>
    </source>
</evidence>
<keyword evidence="1" id="KW-0596">Phosphopantetheine</keyword>
<comment type="similarity">
    <text evidence="4">Belongs to the NRP synthetase family.</text>
</comment>
<dbReference type="OrthoDB" id="416786at2759"/>
<dbReference type="Gene3D" id="3.30.559.10">
    <property type="entry name" value="Chloramphenicol acetyltransferase-like domain"/>
    <property type="match status" value="2"/>
</dbReference>
<feature type="domain" description="Carrier" evidence="5">
    <location>
        <begin position="1517"/>
        <end position="1595"/>
    </location>
</feature>
<dbReference type="InterPro" id="IPR023213">
    <property type="entry name" value="CAT-like_dom_sf"/>
</dbReference>
<proteinExistence type="inferred from homology"/>
<evidence type="ECO:0000256" key="2">
    <source>
        <dbReference type="ARBA" id="ARBA00022553"/>
    </source>
</evidence>
<dbReference type="InterPro" id="IPR006162">
    <property type="entry name" value="Ppantetheine_attach_site"/>
</dbReference>
<dbReference type="InterPro" id="IPR020845">
    <property type="entry name" value="AMP-binding_CS"/>
</dbReference>
<dbReference type="InterPro" id="IPR009081">
    <property type="entry name" value="PP-bd_ACP"/>
</dbReference>
<dbReference type="Gene3D" id="3.30.300.30">
    <property type="match status" value="2"/>
</dbReference>
<dbReference type="SUPFAM" id="SSF47336">
    <property type="entry name" value="ACP-like"/>
    <property type="match status" value="2"/>
</dbReference>
<evidence type="ECO:0000313" key="6">
    <source>
        <dbReference type="EMBL" id="CRG87948.1"/>
    </source>
</evidence>
<dbReference type="Gene3D" id="3.40.50.12780">
    <property type="entry name" value="N-terminal domain of ligase-like"/>
    <property type="match status" value="2"/>
</dbReference>
<dbReference type="GO" id="GO:0044550">
    <property type="term" value="P:secondary metabolite biosynthetic process"/>
    <property type="evidence" value="ECO:0007669"/>
    <property type="project" value="TreeGrafter"/>
</dbReference>
<reference evidence="6 7" key="1">
    <citation type="submission" date="2015-04" db="EMBL/GenBank/DDBJ databases">
        <authorList>
            <person name="Syromyatnikov M.Y."/>
            <person name="Popov V.N."/>
        </authorList>
    </citation>
    <scope>NUCLEOTIDE SEQUENCE [LARGE SCALE GENOMIC DNA]</scope>
    <source>
        <strain evidence="6">WF-38-12</strain>
    </source>
</reference>
<organism evidence="6 7">
    <name type="scientific">Talaromyces islandicus</name>
    <name type="common">Penicillium islandicum</name>
    <dbReference type="NCBI Taxonomy" id="28573"/>
    <lineage>
        <taxon>Eukaryota</taxon>
        <taxon>Fungi</taxon>
        <taxon>Dikarya</taxon>
        <taxon>Ascomycota</taxon>
        <taxon>Pezizomycotina</taxon>
        <taxon>Eurotiomycetes</taxon>
        <taxon>Eurotiomycetidae</taxon>
        <taxon>Eurotiales</taxon>
        <taxon>Trichocomaceae</taxon>
        <taxon>Talaromyces</taxon>
        <taxon>Talaromyces sect. Islandici</taxon>
    </lineage>
</organism>
<keyword evidence="2" id="KW-0597">Phosphoprotein</keyword>
<keyword evidence="7" id="KW-1185">Reference proteome</keyword>
<evidence type="ECO:0000259" key="5">
    <source>
        <dbReference type="PROSITE" id="PS50075"/>
    </source>
</evidence>
<dbReference type="OMA" id="CCIKEVF"/>
<dbReference type="GO" id="GO:0016874">
    <property type="term" value="F:ligase activity"/>
    <property type="evidence" value="ECO:0007669"/>
    <property type="project" value="UniProtKB-KW"/>
</dbReference>
<dbReference type="GO" id="GO:0043041">
    <property type="term" value="P:amino acid activation for nonribosomal peptide biosynthetic process"/>
    <property type="evidence" value="ECO:0007669"/>
    <property type="project" value="TreeGrafter"/>
</dbReference>
<keyword evidence="3" id="KW-0436">Ligase</keyword>
<dbReference type="InterPro" id="IPR036736">
    <property type="entry name" value="ACP-like_sf"/>
</dbReference>
<dbReference type="GO" id="GO:0031177">
    <property type="term" value="F:phosphopantetheine binding"/>
    <property type="evidence" value="ECO:0007669"/>
    <property type="project" value="TreeGrafter"/>
</dbReference>
<dbReference type="STRING" id="28573.A0A0U1LX21"/>
<dbReference type="InterPro" id="IPR045851">
    <property type="entry name" value="AMP-bd_C_sf"/>
</dbReference>
<dbReference type="SUPFAM" id="SSF56801">
    <property type="entry name" value="Acetyl-CoA synthetase-like"/>
    <property type="match status" value="2"/>
</dbReference>
<accession>A0A0U1LX21</accession>
<dbReference type="PANTHER" id="PTHR45527:SF11">
    <property type="entry name" value="NONRIBOSOMAL PEPTIDE SYNTHETASE 5"/>
    <property type="match status" value="1"/>
</dbReference>
<evidence type="ECO:0000256" key="3">
    <source>
        <dbReference type="ARBA" id="ARBA00022598"/>
    </source>
</evidence>
<evidence type="ECO:0000313" key="7">
    <source>
        <dbReference type="Proteomes" id="UP000054383"/>
    </source>
</evidence>
<dbReference type="Pfam" id="PF00668">
    <property type="entry name" value="Condensation"/>
    <property type="match status" value="2"/>
</dbReference>
<dbReference type="PROSITE" id="PS00012">
    <property type="entry name" value="PHOSPHOPANTETHEINE"/>
    <property type="match status" value="2"/>
</dbReference>
<name>A0A0U1LX21_TALIS</name>
<dbReference type="Gene3D" id="3.30.559.30">
    <property type="entry name" value="Nonribosomal peptide synthetase, condensation domain"/>
    <property type="match status" value="2"/>
</dbReference>